<dbReference type="Proteomes" id="UP000051966">
    <property type="component" value="Unassembled WGS sequence"/>
</dbReference>
<dbReference type="AlphaFoldDB" id="A0A0R1W3K7"/>
<gene>
    <name evidence="1" type="ORF">FD41_GL000591</name>
</gene>
<name>A0A0R1W3K7_9LACO</name>
<reference evidence="1 2" key="1">
    <citation type="journal article" date="2015" name="Genome Announc.">
        <title>Expanding the biotechnology potential of lactobacilli through comparative genomics of 213 strains and associated genera.</title>
        <authorList>
            <person name="Sun Z."/>
            <person name="Harris H.M."/>
            <person name="McCann A."/>
            <person name="Guo C."/>
            <person name="Argimon S."/>
            <person name="Zhang W."/>
            <person name="Yang X."/>
            <person name="Jeffery I.B."/>
            <person name="Cooney J.C."/>
            <person name="Kagawa T.F."/>
            <person name="Liu W."/>
            <person name="Song Y."/>
            <person name="Salvetti E."/>
            <person name="Wrobel A."/>
            <person name="Rasinkangas P."/>
            <person name="Parkhill J."/>
            <person name="Rea M.C."/>
            <person name="O'Sullivan O."/>
            <person name="Ritari J."/>
            <person name="Douillard F.P."/>
            <person name="Paul Ross R."/>
            <person name="Yang R."/>
            <person name="Briner A.E."/>
            <person name="Felis G.E."/>
            <person name="de Vos W.M."/>
            <person name="Barrangou R."/>
            <person name="Klaenhammer T.R."/>
            <person name="Caufield P.W."/>
            <person name="Cui Y."/>
            <person name="Zhang H."/>
            <person name="O'Toole P.W."/>
        </authorList>
    </citation>
    <scope>NUCLEOTIDE SEQUENCE [LARGE SCALE GENOMIC DNA]</scope>
    <source>
        <strain evidence="1 2">DSM 18382</strain>
    </source>
</reference>
<accession>A0A0R1W3K7</accession>
<dbReference type="EMBL" id="AZFY01000014">
    <property type="protein sequence ID" value="KRM12234.1"/>
    <property type="molecule type" value="Genomic_DNA"/>
</dbReference>
<keyword evidence="2" id="KW-1185">Reference proteome</keyword>
<organism evidence="1 2">
    <name type="scientific">Lentilactobacillus farraginis DSM 18382 = JCM 14108</name>
    <dbReference type="NCBI Taxonomy" id="1423743"/>
    <lineage>
        <taxon>Bacteria</taxon>
        <taxon>Bacillati</taxon>
        <taxon>Bacillota</taxon>
        <taxon>Bacilli</taxon>
        <taxon>Lactobacillales</taxon>
        <taxon>Lactobacillaceae</taxon>
        <taxon>Lentilactobacillus</taxon>
    </lineage>
</organism>
<protein>
    <submittedName>
        <fullName evidence="1">Uncharacterized protein</fullName>
    </submittedName>
</protein>
<sequence length="179" mass="19864">MIIVKLEEVIKMIVKSRVIKPAALLAVLALMPILSGCQGDSSQAKSLKTLMASTKKAQAASSFRKYDWVKVSNAQGEEVAQITNRPDVVYVSDIVGDAANVDQVGLGKKYLSHAHPHYHYTFYDAESKVAIHMTTYSDTQHVQVTNLPIIHAVHYKLSPTSYQKLNHPFKYLKAVKVTP</sequence>
<dbReference type="PATRIC" id="fig|1423743.5.peg.606"/>
<evidence type="ECO:0000313" key="2">
    <source>
        <dbReference type="Proteomes" id="UP000051966"/>
    </source>
</evidence>
<proteinExistence type="predicted"/>
<comment type="caution">
    <text evidence="1">The sequence shown here is derived from an EMBL/GenBank/DDBJ whole genome shotgun (WGS) entry which is preliminary data.</text>
</comment>
<evidence type="ECO:0000313" key="1">
    <source>
        <dbReference type="EMBL" id="KRM12234.1"/>
    </source>
</evidence>